<dbReference type="CDD" id="cd09598">
    <property type="entry name" value="M4_like"/>
    <property type="match status" value="1"/>
</dbReference>
<evidence type="ECO:0000313" key="2">
    <source>
        <dbReference type="EMBL" id="SFP75982.1"/>
    </source>
</evidence>
<evidence type="ECO:0000256" key="1">
    <source>
        <dbReference type="SAM" id="MobiDB-lite"/>
    </source>
</evidence>
<feature type="region of interest" description="Disordered" evidence="1">
    <location>
        <begin position="411"/>
        <end position="435"/>
    </location>
</feature>
<dbReference type="STRING" id="1993.SAMN04489713_11783"/>
<dbReference type="AlphaFoldDB" id="A0A1I5SYY4"/>
<gene>
    <name evidence="2" type="ORF">SAMN04489713_11783</name>
</gene>
<accession>A0A1I5SYY4</accession>
<name>A0A1I5SYY4_9ACTN</name>
<proteinExistence type="predicted"/>
<keyword evidence="3" id="KW-1185">Reference proteome</keyword>
<reference evidence="2 3" key="1">
    <citation type="submission" date="2016-10" db="EMBL/GenBank/DDBJ databases">
        <authorList>
            <person name="de Groot N.N."/>
        </authorList>
    </citation>
    <scope>NUCLEOTIDE SEQUENCE [LARGE SCALE GENOMIC DNA]</scope>
    <source>
        <strain evidence="2 3">DSM 43067</strain>
    </source>
</reference>
<sequence length="483" mass="52295">MTIHQHDLQGRRDGETAEVPAQWPGATARVAQGAAAPPVPRPVPVPVPARSGHRFLVYKQDPSVTELGFRPAFIPTVVLIGPADARVRTELPGVTPVARNVSGDFVFAAGSAEFDCAHTFAVVRRTMAMYERHNGGNPIPFAWNVGGNTDRLTVFPHAGEGANAFYSRTAKALKFLSFTPQGRPPADVVHTCRSLDIVAHETGHAILDGLKPGWLSADNPPQTGGLHEAFGDITAIFLALAEPDQAEALVALTKANLHDRSFLPELAEEFGRALGRPSGLRDADNDLRLGDVGNEVHAISQVFTGAVYDVLADLYTFEMGRQRRTKDPAIVLIETASALCRLVFEAIVASPGTGARYVDVANNMLQISASRGDPAIYRTFIRNRFAVREITTAVTPLRDLMSGRVPMAEAGYTGDGQDVTEVEPHDEHSASLRAGQDRSRCCGTLQMPEYQVVAAEKLARRGSLADEDILREELDELRRVFGK</sequence>
<dbReference type="Proteomes" id="UP000183413">
    <property type="component" value="Unassembled WGS sequence"/>
</dbReference>
<protein>
    <submittedName>
        <fullName evidence="2">Uncharacterized protein</fullName>
    </submittedName>
</protein>
<dbReference type="SUPFAM" id="SSF55486">
    <property type="entry name" value="Metalloproteases ('zincins'), catalytic domain"/>
    <property type="match status" value="1"/>
</dbReference>
<evidence type="ECO:0000313" key="3">
    <source>
        <dbReference type="Proteomes" id="UP000183413"/>
    </source>
</evidence>
<organism evidence="2 3">
    <name type="scientific">Actinomadura madurae</name>
    <dbReference type="NCBI Taxonomy" id="1993"/>
    <lineage>
        <taxon>Bacteria</taxon>
        <taxon>Bacillati</taxon>
        <taxon>Actinomycetota</taxon>
        <taxon>Actinomycetes</taxon>
        <taxon>Streptosporangiales</taxon>
        <taxon>Thermomonosporaceae</taxon>
        <taxon>Actinomadura</taxon>
    </lineage>
</organism>
<dbReference type="eggNOG" id="COG3590">
    <property type="taxonomic scope" value="Bacteria"/>
</dbReference>
<feature type="compositionally biased region" description="Basic and acidic residues" evidence="1">
    <location>
        <begin position="422"/>
        <end position="435"/>
    </location>
</feature>
<dbReference type="EMBL" id="FOVH01000017">
    <property type="protein sequence ID" value="SFP75982.1"/>
    <property type="molecule type" value="Genomic_DNA"/>
</dbReference>
<dbReference type="InParanoid" id="A0A1I5SYY4"/>
<dbReference type="RefSeq" id="WP_075023861.1">
    <property type="nucleotide sequence ID" value="NZ_FOVH01000017.1"/>
</dbReference>